<dbReference type="InterPro" id="IPR036583">
    <property type="entry name" value="23S_rRNA_IVS_sf"/>
</dbReference>
<sequence length="114" mass="13410">MFLFIRKYASLGLKIKKLSKEKFPKKEQYILTSQLWRSLDSILLNTAEGSDRFSDIDFSRFLNQSLTSLNEVIACLDLALDDKYINNQRHQQFLFDANNIYRQLKAFSAKVRHS</sequence>
<dbReference type="Gene3D" id="1.20.1440.60">
    <property type="entry name" value="23S rRNA-intervening sequence"/>
    <property type="match status" value="1"/>
</dbReference>
<dbReference type="PANTHER" id="PTHR38471">
    <property type="entry name" value="FOUR HELIX BUNDLE PROTEIN"/>
    <property type="match status" value="1"/>
</dbReference>
<protein>
    <recommendedName>
        <fullName evidence="3">Four helix bundle protein</fullName>
    </recommendedName>
</protein>
<dbReference type="Proteomes" id="UP000178230">
    <property type="component" value="Unassembled WGS sequence"/>
</dbReference>
<gene>
    <name evidence="1" type="ORF">A2Y99_00865</name>
</gene>
<dbReference type="SUPFAM" id="SSF158446">
    <property type="entry name" value="IVS-encoded protein-like"/>
    <property type="match status" value="1"/>
</dbReference>
<dbReference type="InterPro" id="IPR012657">
    <property type="entry name" value="23S_rRNA-intervening_sequence"/>
</dbReference>
<accession>A0A1F5YJK1</accession>
<evidence type="ECO:0000313" key="1">
    <source>
        <dbReference type="EMBL" id="OGG00388.1"/>
    </source>
</evidence>
<dbReference type="EMBL" id="MFIY01000011">
    <property type="protein sequence ID" value="OGG00388.1"/>
    <property type="molecule type" value="Genomic_DNA"/>
</dbReference>
<proteinExistence type="predicted"/>
<dbReference type="PANTHER" id="PTHR38471:SF2">
    <property type="entry name" value="FOUR HELIX BUNDLE PROTEIN"/>
    <property type="match status" value="1"/>
</dbReference>
<dbReference type="Pfam" id="PF05635">
    <property type="entry name" value="23S_rRNA_IVP"/>
    <property type="match status" value="1"/>
</dbReference>
<organism evidence="1 2">
    <name type="scientific">Candidatus Gottesmanbacteria bacterium RBG_13_37_7</name>
    <dbReference type="NCBI Taxonomy" id="1798369"/>
    <lineage>
        <taxon>Bacteria</taxon>
        <taxon>Candidatus Gottesmaniibacteriota</taxon>
    </lineage>
</organism>
<reference evidence="1 2" key="1">
    <citation type="journal article" date="2016" name="Nat. Commun.">
        <title>Thousands of microbial genomes shed light on interconnected biogeochemical processes in an aquifer system.</title>
        <authorList>
            <person name="Anantharaman K."/>
            <person name="Brown C.T."/>
            <person name="Hug L.A."/>
            <person name="Sharon I."/>
            <person name="Castelle C.J."/>
            <person name="Probst A.J."/>
            <person name="Thomas B.C."/>
            <person name="Singh A."/>
            <person name="Wilkins M.J."/>
            <person name="Karaoz U."/>
            <person name="Brodie E.L."/>
            <person name="Williams K.H."/>
            <person name="Hubbard S.S."/>
            <person name="Banfield J.F."/>
        </authorList>
    </citation>
    <scope>NUCLEOTIDE SEQUENCE [LARGE SCALE GENOMIC DNA]</scope>
</reference>
<dbReference type="NCBIfam" id="TIGR02436">
    <property type="entry name" value="four helix bundle protein"/>
    <property type="match status" value="1"/>
</dbReference>
<dbReference type="AlphaFoldDB" id="A0A1F5YJK1"/>
<comment type="caution">
    <text evidence="1">The sequence shown here is derived from an EMBL/GenBank/DDBJ whole genome shotgun (WGS) entry which is preliminary data.</text>
</comment>
<evidence type="ECO:0000313" key="2">
    <source>
        <dbReference type="Proteomes" id="UP000178230"/>
    </source>
</evidence>
<evidence type="ECO:0008006" key="3">
    <source>
        <dbReference type="Google" id="ProtNLM"/>
    </source>
</evidence>
<name>A0A1F5YJK1_9BACT</name>
<dbReference type="CDD" id="cd16377">
    <property type="entry name" value="23S_rRNA_IVP_like"/>
    <property type="match status" value="1"/>
</dbReference>